<keyword evidence="2" id="KW-1185">Reference proteome</keyword>
<dbReference type="Proteomes" id="UP000516437">
    <property type="component" value="Chromosome 3"/>
</dbReference>
<name>A0A6A1W5S6_9ROSI</name>
<accession>A0A6A1W5S6</accession>
<gene>
    <name evidence="1" type="ORF">CJ030_MR3G018667</name>
</gene>
<reference evidence="1 2" key="1">
    <citation type="journal article" date="2019" name="Plant Biotechnol. J.">
        <title>The red bayberry genome and genetic basis of sex determination.</title>
        <authorList>
            <person name="Jia H.M."/>
            <person name="Jia H.J."/>
            <person name="Cai Q.L."/>
            <person name="Wang Y."/>
            <person name="Zhao H.B."/>
            <person name="Yang W.F."/>
            <person name="Wang G.Y."/>
            <person name="Li Y.H."/>
            <person name="Zhan D.L."/>
            <person name="Shen Y.T."/>
            <person name="Niu Q.F."/>
            <person name="Chang L."/>
            <person name="Qiu J."/>
            <person name="Zhao L."/>
            <person name="Xie H.B."/>
            <person name="Fu W.Y."/>
            <person name="Jin J."/>
            <person name="Li X.W."/>
            <person name="Jiao Y."/>
            <person name="Zhou C.C."/>
            <person name="Tu T."/>
            <person name="Chai C.Y."/>
            <person name="Gao J.L."/>
            <person name="Fan L.J."/>
            <person name="van de Weg E."/>
            <person name="Wang J.Y."/>
            <person name="Gao Z.S."/>
        </authorList>
    </citation>
    <scope>NUCLEOTIDE SEQUENCE [LARGE SCALE GENOMIC DNA]</scope>
    <source>
        <tissue evidence="1">Leaves</tissue>
    </source>
</reference>
<sequence length="72" mass="8152">MNRYMISCISHDMAKIEVRTSKHQCMHELTRFQDKYGFGTNSRTACSAWAKAEKYPTPCTSPSVFAKGIFVG</sequence>
<dbReference type="AlphaFoldDB" id="A0A6A1W5S6"/>
<dbReference type="EMBL" id="RXIC02000021">
    <property type="protein sequence ID" value="KAB1219068.1"/>
    <property type="molecule type" value="Genomic_DNA"/>
</dbReference>
<comment type="caution">
    <text evidence="1">The sequence shown here is derived from an EMBL/GenBank/DDBJ whole genome shotgun (WGS) entry which is preliminary data.</text>
</comment>
<evidence type="ECO:0000313" key="1">
    <source>
        <dbReference type="EMBL" id="KAB1219068.1"/>
    </source>
</evidence>
<proteinExistence type="predicted"/>
<evidence type="ECO:0000313" key="2">
    <source>
        <dbReference type="Proteomes" id="UP000516437"/>
    </source>
</evidence>
<protein>
    <submittedName>
        <fullName evidence="1">Uncharacterized protein</fullName>
    </submittedName>
</protein>
<organism evidence="1 2">
    <name type="scientific">Morella rubra</name>
    <name type="common">Chinese bayberry</name>
    <dbReference type="NCBI Taxonomy" id="262757"/>
    <lineage>
        <taxon>Eukaryota</taxon>
        <taxon>Viridiplantae</taxon>
        <taxon>Streptophyta</taxon>
        <taxon>Embryophyta</taxon>
        <taxon>Tracheophyta</taxon>
        <taxon>Spermatophyta</taxon>
        <taxon>Magnoliopsida</taxon>
        <taxon>eudicotyledons</taxon>
        <taxon>Gunneridae</taxon>
        <taxon>Pentapetalae</taxon>
        <taxon>rosids</taxon>
        <taxon>fabids</taxon>
        <taxon>Fagales</taxon>
        <taxon>Myricaceae</taxon>
        <taxon>Morella</taxon>
    </lineage>
</organism>